<dbReference type="GO" id="GO:0031956">
    <property type="term" value="F:medium-chain fatty acid-CoA ligase activity"/>
    <property type="evidence" value="ECO:0007669"/>
    <property type="project" value="TreeGrafter"/>
</dbReference>
<dbReference type="SUPFAM" id="SSF56801">
    <property type="entry name" value="Acetyl-CoA synthetase-like"/>
    <property type="match status" value="1"/>
</dbReference>
<evidence type="ECO:0000256" key="4">
    <source>
        <dbReference type="ARBA" id="ARBA00022840"/>
    </source>
</evidence>
<reference evidence="8" key="1">
    <citation type="submission" date="2017-01" db="EMBL/GenBank/DDBJ databases">
        <authorList>
            <person name="Varghese N."/>
            <person name="Submissions S."/>
        </authorList>
    </citation>
    <scope>NUCLEOTIDE SEQUENCE [LARGE SCALE GENOMIC DNA]</scope>
    <source>
        <strain evidence="8">DSM 29591</strain>
    </source>
</reference>
<dbReference type="STRING" id="287098.SAMN05421665_3024"/>
<dbReference type="PANTHER" id="PTHR43201">
    <property type="entry name" value="ACYL-COA SYNTHETASE"/>
    <property type="match status" value="1"/>
</dbReference>
<dbReference type="OrthoDB" id="9803968at2"/>
<comment type="similarity">
    <text evidence="1">Belongs to the ATP-dependent AMP-binding enzyme family.</text>
</comment>
<name>A0A1R3XG09_9RHOB</name>
<dbReference type="EMBL" id="FTPR01000003">
    <property type="protein sequence ID" value="SIT90206.1"/>
    <property type="molecule type" value="Genomic_DNA"/>
</dbReference>
<keyword evidence="2 7" id="KW-0436">Ligase</keyword>
<evidence type="ECO:0000256" key="2">
    <source>
        <dbReference type="ARBA" id="ARBA00022598"/>
    </source>
</evidence>
<dbReference type="InterPro" id="IPR042099">
    <property type="entry name" value="ANL_N_sf"/>
</dbReference>
<keyword evidence="4" id="KW-0067">ATP-binding</keyword>
<accession>A0A1R3XG09</accession>
<dbReference type="RefSeq" id="WP_076660737.1">
    <property type="nucleotide sequence ID" value="NZ_FTPR01000003.1"/>
</dbReference>
<dbReference type="InterPro" id="IPR045310">
    <property type="entry name" value="Pcs60-like"/>
</dbReference>
<dbReference type="Pfam" id="PF13193">
    <property type="entry name" value="AMP-binding_C"/>
    <property type="match status" value="1"/>
</dbReference>
<dbReference type="GO" id="GO:0005524">
    <property type="term" value="F:ATP binding"/>
    <property type="evidence" value="ECO:0007669"/>
    <property type="project" value="UniProtKB-KW"/>
</dbReference>
<organism evidence="7 8">
    <name type="scientific">Yoonia rosea</name>
    <dbReference type="NCBI Taxonomy" id="287098"/>
    <lineage>
        <taxon>Bacteria</taxon>
        <taxon>Pseudomonadati</taxon>
        <taxon>Pseudomonadota</taxon>
        <taxon>Alphaproteobacteria</taxon>
        <taxon>Rhodobacterales</taxon>
        <taxon>Paracoccaceae</taxon>
        <taxon>Yoonia</taxon>
    </lineage>
</organism>
<dbReference type="InterPro" id="IPR045851">
    <property type="entry name" value="AMP-bd_C_sf"/>
</dbReference>
<dbReference type="InterPro" id="IPR020845">
    <property type="entry name" value="AMP-binding_CS"/>
</dbReference>
<evidence type="ECO:0000256" key="3">
    <source>
        <dbReference type="ARBA" id="ARBA00022741"/>
    </source>
</evidence>
<dbReference type="Gene3D" id="3.30.300.30">
    <property type="match status" value="1"/>
</dbReference>
<evidence type="ECO:0000256" key="1">
    <source>
        <dbReference type="ARBA" id="ARBA00006432"/>
    </source>
</evidence>
<dbReference type="InterPro" id="IPR025110">
    <property type="entry name" value="AMP-bd_C"/>
</dbReference>
<keyword evidence="8" id="KW-1185">Reference proteome</keyword>
<gene>
    <name evidence="7" type="ORF">SAMN05421665_3024</name>
</gene>
<dbReference type="AlphaFoldDB" id="A0A1R3XG09"/>
<feature type="domain" description="AMP-binding enzyme C-terminal" evidence="6">
    <location>
        <begin position="415"/>
        <end position="490"/>
    </location>
</feature>
<sequence>MQRLEDLIQPHPDTANAIGAPGRDWMTYADLRALTQDVRAALRKAGIGARDRVAIVLPNGPEMAAAFVTVAQSATTAPLNPAYKEDEFAFYLEDLKARAIIVEAGYDGPARAAADRFNMTVIELTATEPAGTFTLSTGVTGDTSDAVPTADDVALILHTSGTTSRPKIVPLLQSNVAASAENIRASLALTPQDCCLNVMPLFHIHGLIAAVSASLAAGASISCAPGFDALKFYGWLEEVDPTWYTAVPTMHQAILARAPRNAEIIKNARLRFLRSSSSSLPGPVMTQLAETFGAPVVEAYGMTEAAHQMCCNPIEPGRQKPGAVGLPAGPEVRIAHEVENRLIDGVGEIAISGPNVTPGYEANPEANEKNFFKADGKRWFRTGDQGMFDEDGYLSLTGRLKEIINRGGEKISPLEVDGVLSDHPAVGQCVTFAVPHAKLGEDVAAAVVLKEGQSATDREIRDFASERLAAFKVPRNILILDEIPKGATGKLQRIGLAEKLGLG</sequence>
<evidence type="ECO:0000259" key="6">
    <source>
        <dbReference type="Pfam" id="PF13193"/>
    </source>
</evidence>
<dbReference type="CDD" id="cd05926">
    <property type="entry name" value="FACL_fum10p_like"/>
    <property type="match status" value="1"/>
</dbReference>
<dbReference type="InterPro" id="IPR000873">
    <property type="entry name" value="AMP-dep_synth/lig_dom"/>
</dbReference>
<proteinExistence type="inferred from homology"/>
<dbReference type="Pfam" id="PF00501">
    <property type="entry name" value="AMP-binding"/>
    <property type="match status" value="1"/>
</dbReference>
<dbReference type="Gene3D" id="3.40.50.12780">
    <property type="entry name" value="N-terminal domain of ligase-like"/>
    <property type="match status" value="1"/>
</dbReference>
<dbReference type="Proteomes" id="UP000186997">
    <property type="component" value="Unassembled WGS sequence"/>
</dbReference>
<evidence type="ECO:0000313" key="7">
    <source>
        <dbReference type="EMBL" id="SIT90206.1"/>
    </source>
</evidence>
<evidence type="ECO:0000259" key="5">
    <source>
        <dbReference type="Pfam" id="PF00501"/>
    </source>
</evidence>
<dbReference type="PROSITE" id="PS00455">
    <property type="entry name" value="AMP_BINDING"/>
    <property type="match status" value="1"/>
</dbReference>
<evidence type="ECO:0000313" key="8">
    <source>
        <dbReference type="Proteomes" id="UP000186997"/>
    </source>
</evidence>
<feature type="domain" description="AMP-dependent synthetase/ligase" evidence="5">
    <location>
        <begin position="10"/>
        <end position="360"/>
    </location>
</feature>
<dbReference type="PANTHER" id="PTHR43201:SF5">
    <property type="entry name" value="MEDIUM-CHAIN ACYL-COA LIGASE ACSF2, MITOCHONDRIAL"/>
    <property type="match status" value="1"/>
</dbReference>
<keyword evidence="3" id="KW-0547">Nucleotide-binding</keyword>
<dbReference type="GO" id="GO:0006631">
    <property type="term" value="P:fatty acid metabolic process"/>
    <property type="evidence" value="ECO:0007669"/>
    <property type="project" value="TreeGrafter"/>
</dbReference>
<protein>
    <submittedName>
        <fullName evidence="7">Acyl-CoA synthetase (AMP-forming)/AMP-acid ligase II</fullName>
    </submittedName>
</protein>